<accession>A0A944MCH3</accession>
<organism evidence="1 2">
    <name type="scientific">Candidatus Thiodiazotropha taylori</name>
    <dbReference type="NCBI Taxonomy" id="2792791"/>
    <lineage>
        <taxon>Bacteria</taxon>
        <taxon>Pseudomonadati</taxon>
        <taxon>Pseudomonadota</taxon>
        <taxon>Gammaproteobacteria</taxon>
        <taxon>Chromatiales</taxon>
        <taxon>Sedimenticolaceae</taxon>
        <taxon>Candidatus Thiodiazotropha</taxon>
    </lineage>
</organism>
<evidence type="ECO:0000313" key="1">
    <source>
        <dbReference type="EMBL" id="MBT2991105.1"/>
    </source>
</evidence>
<protein>
    <submittedName>
        <fullName evidence="1">DUF1365 domain-containing protein</fullName>
    </submittedName>
</protein>
<dbReference type="PANTHER" id="PTHR33973:SF4">
    <property type="entry name" value="OS07G0153300 PROTEIN"/>
    <property type="match status" value="1"/>
</dbReference>
<proteinExistence type="predicted"/>
<comment type="caution">
    <text evidence="1">The sequence shown here is derived from an EMBL/GenBank/DDBJ whole genome shotgun (WGS) entry which is preliminary data.</text>
</comment>
<dbReference type="PANTHER" id="PTHR33973">
    <property type="entry name" value="OS07G0153300 PROTEIN"/>
    <property type="match status" value="1"/>
</dbReference>
<dbReference type="AlphaFoldDB" id="A0A944MCH3"/>
<reference evidence="1 2" key="1">
    <citation type="submission" date="2021-05" db="EMBL/GenBank/DDBJ databases">
        <title>Genetic and Functional Diversity in Clade A Lucinid endosymbionts from the Bahamas.</title>
        <authorList>
            <person name="Giani N.M."/>
            <person name="Engel A.S."/>
            <person name="Campbell B.J."/>
        </authorList>
    </citation>
    <scope>NUCLEOTIDE SEQUENCE [LARGE SCALE GENOMIC DNA]</scope>
    <source>
        <strain evidence="1">LUC16012Gg_MoonRockCtena</strain>
    </source>
</reference>
<name>A0A944MCH3_9GAMM</name>
<dbReference type="InterPro" id="IPR010775">
    <property type="entry name" value="DUF1365"/>
</dbReference>
<dbReference type="Pfam" id="PF07103">
    <property type="entry name" value="DUF1365"/>
    <property type="match status" value="1"/>
</dbReference>
<dbReference type="Proteomes" id="UP000770889">
    <property type="component" value="Unassembled WGS sequence"/>
</dbReference>
<gene>
    <name evidence="1" type="ORF">KME65_19265</name>
</gene>
<dbReference type="EMBL" id="JAHHGM010000027">
    <property type="protein sequence ID" value="MBT2991105.1"/>
    <property type="molecule type" value="Genomic_DNA"/>
</dbReference>
<sequence length="251" mass="29088">MESCDLSRVVIGRVMHRRRLPVENRFVYSVFFLLINLDGLERHGSWLFGINRWRPLAFHYKDYGDGRDPRHWVGERLAEAGIHDCTGGLWLQTFPRIFGYLFNPVSFWYCRRVDGRIGAVVAEVNNTFGERHCYVLQPRADGSFAGIESEKRLYVSPFFPVSGGYKFHIRIDRDAPRVQIDYYDKGKLQLNTAIWGRSQPLNNRTLLATLLKQPLLTLGVIVRIHWQALRLWLKGVSLTTRSSSSMEETAK</sequence>
<evidence type="ECO:0000313" key="2">
    <source>
        <dbReference type="Proteomes" id="UP000770889"/>
    </source>
</evidence>